<feature type="transmembrane region" description="Helical" evidence="2">
    <location>
        <begin position="218"/>
        <end position="237"/>
    </location>
</feature>
<evidence type="ECO:0000256" key="2">
    <source>
        <dbReference type="SAM" id="Phobius"/>
    </source>
</evidence>
<keyword evidence="2" id="KW-0472">Membrane</keyword>
<reference evidence="3 4" key="1">
    <citation type="submission" date="2020-07" db="EMBL/GenBank/DDBJ databases">
        <title>Sequencing the genomes of 1000 actinobacteria strains.</title>
        <authorList>
            <person name="Klenk H.-P."/>
        </authorList>
    </citation>
    <scope>NUCLEOTIDE SEQUENCE [LARGE SCALE GENOMIC DNA]</scope>
    <source>
        <strain evidence="3 4">DSM 103164</strain>
    </source>
</reference>
<feature type="compositionally biased region" description="Pro residues" evidence="1">
    <location>
        <begin position="137"/>
        <end position="150"/>
    </location>
</feature>
<feature type="compositionally biased region" description="Basic and acidic residues" evidence="1">
    <location>
        <begin position="68"/>
        <end position="80"/>
    </location>
</feature>
<feature type="compositionally biased region" description="Low complexity" evidence="1">
    <location>
        <begin position="97"/>
        <end position="108"/>
    </location>
</feature>
<comment type="caution">
    <text evidence="3">The sequence shown here is derived from an EMBL/GenBank/DDBJ whole genome shotgun (WGS) entry which is preliminary data.</text>
</comment>
<feature type="region of interest" description="Disordered" evidence="1">
    <location>
        <begin position="62"/>
        <end position="81"/>
    </location>
</feature>
<feature type="region of interest" description="Disordered" evidence="1">
    <location>
        <begin position="86"/>
        <end position="162"/>
    </location>
</feature>
<accession>A0A7Z0D9Y8</accession>
<evidence type="ECO:0000313" key="4">
    <source>
        <dbReference type="Proteomes" id="UP000527616"/>
    </source>
</evidence>
<feature type="transmembrane region" description="Helical" evidence="2">
    <location>
        <begin position="249"/>
        <end position="272"/>
    </location>
</feature>
<evidence type="ECO:0000256" key="1">
    <source>
        <dbReference type="SAM" id="MobiDB-lite"/>
    </source>
</evidence>
<keyword evidence="4" id="KW-1185">Reference proteome</keyword>
<keyword evidence="2" id="KW-0812">Transmembrane</keyword>
<organism evidence="3 4">
    <name type="scientific">Naumannella cuiyingiana</name>
    <dbReference type="NCBI Taxonomy" id="1347891"/>
    <lineage>
        <taxon>Bacteria</taxon>
        <taxon>Bacillati</taxon>
        <taxon>Actinomycetota</taxon>
        <taxon>Actinomycetes</taxon>
        <taxon>Propionibacteriales</taxon>
        <taxon>Propionibacteriaceae</taxon>
        <taxon>Naumannella</taxon>
    </lineage>
</organism>
<sequence length="281" mass="29194">MATWEDGPEYAPAQRPREFAAPRVGPLQQHPIEASPGSPGVPSAAQLPAGVPAFSDARGAAPLHVLGHTREAGRDPREAYRSASAALTPFDVDGGPRRAAGPDPAEPAAEPPHEFDPTAPLGRPQAAPEQAFAGPAGPAPAPPPAFPAPGTPQWFGPGAPPAPRAPAPGLPQLISAVTPAVAIMLALAGLILPLSLPLYIVAMFASTRIRYRKRAVRNVFLGGLGFTLVLSLVRLMVSADSFGSWWGAMSQLSMLASWGVLIVLGFVVGRALQSREQPDRP</sequence>
<feature type="transmembrane region" description="Helical" evidence="2">
    <location>
        <begin position="180"/>
        <end position="206"/>
    </location>
</feature>
<protein>
    <submittedName>
        <fullName evidence="3">Uncharacterized protein</fullName>
    </submittedName>
</protein>
<gene>
    <name evidence="3" type="ORF">GGQ54_002217</name>
</gene>
<keyword evidence="2" id="KW-1133">Transmembrane helix</keyword>
<dbReference type="EMBL" id="JACBZS010000001">
    <property type="protein sequence ID" value="NYI71657.1"/>
    <property type="molecule type" value="Genomic_DNA"/>
</dbReference>
<dbReference type="Proteomes" id="UP000527616">
    <property type="component" value="Unassembled WGS sequence"/>
</dbReference>
<proteinExistence type="predicted"/>
<dbReference type="RefSeq" id="WP_179445455.1">
    <property type="nucleotide sequence ID" value="NZ_JACBZS010000001.1"/>
</dbReference>
<name>A0A7Z0D9Y8_9ACTN</name>
<feature type="compositionally biased region" description="Low complexity" evidence="1">
    <location>
        <begin position="124"/>
        <end position="136"/>
    </location>
</feature>
<feature type="region of interest" description="Disordered" evidence="1">
    <location>
        <begin position="1"/>
        <end position="55"/>
    </location>
</feature>
<dbReference type="AlphaFoldDB" id="A0A7Z0D9Y8"/>
<evidence type="ECO:0000313" key="3">
    <source>
        <dbReference type="EMBL" id="NYI71657.1"/>
    </source>
</evidence>